<keyword evidence="13 21" id="KW-0418">Kinase</keyword>
<evidence type="ECO:0000256" key="7">
    <source>
        <dbReference type="ARBA" id="ARBA00022516"/>
    </source>
</evidence>
<keyword evidence="8 21" id="KW-0997">Cell inner membrane</keyword>
<comment type="cofactor">
    <cofactor evidence="1">
        <name>Mg(2+)</name>
        <dbReference type="ChEBI" id="CHEBI:18420"/>
    </cofactor>
</comment>
<evidence type="ECO:0000256" key="13">
    <source>
        <dbReference type="ARBA" id="ARBA00022777"/>
    </source>
</evidence>
<evidence type="ECO:0000256" key="17">
    <source>
        <dbReference type="ARBA" id="ARBA00023098"/>
    </source>
</evidence>
<evidence type="ECO:0000256" key="15">
    <source>
        <dbReference type="ARBA" id="ARBA00022842"/>
    </source>
</evidence>
<keyword evidence="7" id="KW-0444">Lipid biosynthesis</keyword>
<feature type="transmembrane region" description="Helical" evidence="21">
    <location>
        <begin position="91"/>
        <end position="110"/>
    </location>
</feature>
<comment type="caution">
    <text evidence="23">The sequence shown here is derived from an EMBL/GenBank/DDBJ whole genome shotgun (WGS) entry which is preliminary data.</text>
</comment>
<dbReference type="InterPro" id="IPR000829">
    <property type="entry name" value="DAGK"/>
</dbReference>
<evidence type="ECO:0000256" key="14">
    <source>
        <dbReference type="ARBA" id="ARBA00022840"/>
    </source>
</evidence>
<evidence type="ECO:0000256" key="3">
    <source>
        <dbReference type="ARBA" id="ARBA00005967"/>
    </source>
</evidence>
<evidence type="ECO:0000256" key="11">
    <source>
        <dbReference type="ARBA" id="ARBA00022723"/>
    </source>
</evidence>
<keyword evidence="24" id="KW-1185">Reference proteome</keyword>
<evidence type="ECO:0000256" key="18">
    <source>
        <dbReference type="ARBA" id="ARBA00023136"/>
    </source>
</evidence>
<evidence type="ECO:0000256" key="1">
    <source>
        <dbReference type="ARBA" id="ARBA00001946"/>
    </source>
</evidence>
<keyword evidence="19" id="KW-0594">Phospholipid biosynthesis</keyword>
<evidence type="ECO:0000256" key="22">
    <source>
        <dbReference type="SAM" id="MobiDB-lite"/>
    </source>
</evidence>
<reference evidence="23 24" key="1">
    <citation type="submission" date="2020-08" db="EMBL/GenBank/DDBJ databases">
        <title>Functional genomics of gut bacteria from endangered species of beetles.</title>
        <authorList>
            <person name="Carlos-Shanley C."/>
        </authorList>
    </citation>
    <scope>NUCLEOTIDE SEQUENCE [LARGE SCALE GENOMIC DNA]</scope>
    <source>
        <strain evidence="23 24">S00124</strain>
    </source>
</reference>
<dbReference type="Proteomes" id="UP000562492">
    <property type="component" value="Unassembled WGS sequence"/>
</dbReference>
<dbReference type="RefSeq" id="WP_184707809.1">
    <property type="nucleotide sequence ID" value="NZ_JACHKZ010000010.1"/>
</dbReference>
<dbReference type="Gene3D" id="1.10.287.3610">
    <property type="match status" value="1"/>
</dbReference>
<keyword evidence="14 21" id="KW-0067">ATP-binding</keyword>
<keyword evidence="18 21" id="KW-0472">Membrane</keyword>
<organism evidence="23 24">
    <name type="scientific">Comamonas odontotermitis</name>
    <dbReference type="NCBI Taxonomy" id="379895"/>
    <lineage>
        <taxon>Bacteria</taxon>
        <taxon>Pseudomonadati</taxon>
        <taxon>Pseudomonadota</taxon>
        <taxon>Betaproteobacteria</taxon>
        <taxon>Burkholderiales</taxon>
        <taxon>Comamonadaceae</taxon>
        <taxon>Comamonas</taxon>
    </lineage>
</organism>
<evidence type="ECO:0000313" key="23">
    <source>
        <dbReference type="EMBL" id="MBB6577907.1"/>
    </source>
</evidence>
<keyword evidence="10 21" id="KW-0812">Transmembrane</keyword>
<feature type="transmembrane region" description="Helical" evidence="21">
    <location>
        <begin position="131"/>
        <end position="152"/>
    </location>
</feature>
<dbReference type="Pfam" id="PF01219">
    <property type="entry name" value="DAGK_prokar"/>
    <property type="match status" value="1"/>
</dbReference>
<accession>A0ABR6RFJ7</accession>
<dbReference type="PANTHER" id="PTHR34299">
    <property type="entry name" value="DIACYLGLYCEROL KINASE"/>
    <property type="match status" value="1"/>
</dbReference>
<evidence type="ECO:0000313" key="24">
    <source>
        <dbReference type="Proteomes" id="UP000562492"/>
    </source>
</evidence>
<gene>
    <name evidence="23" type="ORF">HNP33_001975</name>
</gene>
<evidence type="ECO:0000256" key="20">
    <source>
        <dbReference type="ARBA" id="ARBA00023264"/>
    </source>
</evidence>
<feature type="region of interest" description="Disordered" evidence="22">
    <location>
        <begin position="1"/>
        <end position="28"/>
    </location>
</feature>
<evidence type="ECO:0000256" key="10">
    <source>
        <dbReference type="ARBA" id="ARBA00022692"/>
    </source>
</evidence>
<evidence type="ECO:0000256" key="4">
    <source>
        <dbReference type="ARBA" id="ARBA00012133"/>
    </source>
</evidence>
<proteinExistence type="inferred from homology"/>
<dbReference type="EMBL" id="JACHKZ010000010">
    <property type="protein sequence ID" value="MBB6577907.1"/>
    <property type="molecule type" value="Genomic_DNA"/>
</dbReference>
<keyword evidence="15" id="KW-0460">Magnesium</keyword>
<comment type="caution">
    <text evidence="21">Lacks conserved residue(s) required for the propagation of feature annotation.</text>
</comment>
<dbReference type="InterPro" id="IPR033718">
    <property type="entry name" value="DAGK_prok"/>
</dbReference>
<keyword evidence="9 21" id="KW-0808">Transferase</keyword>
<evidence type="ECO:0000256" key="12">
    <source>
        <dbReference type="ARBA" id="ARBA00022741"/>
    </source>
</evidence>
<name>A0ABR6RFJ7_9BURK</name>
<evidence type="ECO:0000256" key="2">
    <source>
        <dbReference type="ARBA" id="ARBA00004429"/>
    </source>
</evidence>
<comment type="similarity">
    <text evidence="3 21">Belongs to the bacterial diacylglycerol kinase family.</text>
</comment>
<keyword evidence="6" id="KW-1003">Cell membrane</keyword>
<feature type="compositionally biased region" description="Polar residues" evidence="22">
    <location>
        <begin position="13"/>
        <end position="27"/>
    </location>
</feature>
<dbReference type="GO" id="GO:0004143">
    <property type="term" value="F:ATP-dependent diacylglycerol kinase activity"/>
    <property type="evidence" value="ECO:0007669"/>
    <property type="project" value="UniProtKB-EC"/>
</dbReference>
<comment type="subcellular location">
    <subcellularLocation>
        <location evidence="2 21">Cell inner membrane</location>
        <topology evidence="2 21">Multi-pass membrane protein</topology>
    </subcellularLocation>
</comment>
<keyword evidence="16 21" id="KW-1133">Transmembrane helix</keyword>
<keyword evidence="20 21" id="KW-1208">Phospholipid metabolism</keyword>
<keyword evidence="17 21" id="KW-0443">Lipid metabolism</keyword>
<protein>
    <recommendedName>
        <fullName evidence="5 21">Diacylglycerol kinase</fullName>
        <ecNumber evidence="4 21">2.7.1.107</ecNumber>
    </recommendedName>
</protein>
<evidence type="ECO:0000256" key="9">
    <source>
        <dbReference type="ARBA" id="ARBA00022679"/>
    </source>
</evidence>
<dbReference type="CDD" id="cd14264">
    <property type="entry name" value="DAGK_IM"/>
    <property type="match status" value="1"/>
</dbReference>
<evidence type="ECO:0000256" key="16">
    <source>
        <dbReference type="ARBA" id="ARBA00022989"/>
    </source>
</evidence>
<dbReference type="InterPro" id="IPR036945">
    <property type="entry name" value="DAGK_sf"/>
</dbReference>
<evidence type="ECO:0000256" key="8">
    <source>
        <dbReference type="ARBA" id="ARBA00022519"/>
    </source>
</evidence>
<keyword evidence="12 21" id="KW-0547">Nucleotide-binding</keyword>
<evidence type="ECO:0000256" key="5">
    <source>
        <dbReference type="ARBA" id="ARBA00017575"/>
    </source>
</evidence>
<evidence type="ECO:0000256" key="6">
    <source>
        <dbReference type="ARBA" id="ARBA00022475"/>
    </source>
</evidence>
<comment type="catalytic activity">
    <reaction evidence="21">
        <text>a 1,2-diacyl-sn-glycerol + ATP = a 1,2-diacyl-sn-glycero-3-phosphate + ADP + H(+)</text>
        <dbReference type="Rhea" id="RHEA:10272"/>
        <dbReference type="ChEBI" id="CHEBI:15378"/>
        <dbReference type="ChEBI" id="CHEBI:17815"/>
        <dbReference type="ChEBI" id="CHEBI:30616"/>
        <dbReference type="ChEBI" id="CHEBI:58608"/>
        <dbReference type="ChEBI" id="CHEBI:456216"/>
        <dbReference type="EC" id="2.7.1.107"/>
    </reaction>
</comment>
<dbReference type="EC" id="2.7.1.107" evidence="4 21"/>
<evidence type="ECO:0000256" key="19">
    <source>
        <dbReference type="ARBA" id="ARBA00023209"/>
    </source>
</evidence>
<sequence length="157" mass="17516">MTEPLAPRPRQEPASTQQAQQPHQNPASDAFLQVNPHKARSGLSRLRHAAGYSLQGLRAGWGEKAFRMEALLALVLLPAACWLARDWREWVLLTLPVFLVLITELLNSAIEAAIDRFGPEWHLLSKKAKDMGSAAVFLALVLCAAVWLAALYERWLK</sequence>
<evidence type="ECO:0000256" key="21">
    <source>
        <dbReference type="RuleBase" id="RU363065"/>
    </source>
</evidence>
<comment type="function">
    <text evidence="21">Catalyzes the ATP-dependent phosphorylation of sn-l,2-diacylglycerol (DAG) to phosphatidic acid. Involved in the recycling of diacylglycerol produced as a by-product during membrane-derived oligosaccharide (MDO) biosynthesis.</text>
</comment>
<dbReference type="PANTHER" id="PTHR34299:SF1">
    <property type="entry name" value="DIACYLGLYCEROL KINASE"/>
    <property type="match status" value="1"/>
</dbReference>
<keyword evidence="11" id="KW-0479">Metal-binding</keyword>